<keyword evidence="3" id="KW-0547">Nucleotide-binding</keyword>
<dbReference type="SUPFAM" id="SSF52540">
    <property type="entry name" value="P-loop containing nucleoside triphosphate hydrolases"/>
    <property type="match status" value="1"/>
</dbReference>
<dbReference type="GO" id="GO:0015833">
    <property type="term" value="P:peptide transport"/>
    <property type="evidence" value="ECO:0007669"/>
    <property type="project" value="InterPro"/>
</dbReference>
<dbReference type="CDD" id="cd03257">
    <property type="entry name" value="ABC_NikE_OppD_transporters"/>
    <property type="match status" value="1"/>
</dbReference>
<sequence length="329" mass="36336">MNDALLVVEDLKTYFPLKKGLFGQKTGEIRAVDGVSFHLRQGETLGIVGESGCGKSTTGRSILQLVRPSAGSVRFGGEELVSMPPAKLRGMRNQMQIIFQDPYASLNPRLTISTILAEALSVGEKGANPTEMRERVLALLQLVGLNPNHADRYPHEFSGGQRQRIGIARAIAARPKLIVADEPVSALDVSIQAQILNLLQDLQEELGLTYLFISHDLGVIKHISDRIAVMYLGRIVEIADKRRLFEQPMHPYTQALMSAVPIPNPNQKKERIVLGGDVPSPANPPAGCAFHPRCAQAMEICRRVRPQELEIEREHFVACHLYGSSEKER</sequence>
<dbReference type="PROSITE" id="PS50893">
    <property type="entry name" value="ABC_TRANSPORTER_2"/>
    <property type="match status" value="1"/>
</dbReference>
<evidence type="ECO:0000256" key="3">
    <source>
        <dbReference type="ARBA" id="ARBA00022741"/>
    </source>
</evidence>
<dbReference type="GO" id="GO:0016887">
    <property type="term" value="F:ATP hydrolysis activity"/>
    <property type="evidence" value="ECO:0007669"/>
    <property type="project" value="InterPro"/>
</dbReference>
<evidence type="ECO:0000256" key="4">
    <source>
        <dbReference type="ARBA" id="ARBA00022840"/>
    </source>
</evidence>
<dbReference type="PATRIC" id="fig|1408254.3.peg.3626"/>
<comment type="similarity">
    <text evidence="1">Belongs to the ABC transporter superfamily.</text>
</comment>
<dbReference type="STRING" id="1408254.T458_18390"/>
<dbReference type="GO" id="GO:0005524">
    <property type="term" value="F:ATP binding"/>
    <property type="evidence" value="ECO:0007669"/>
    <property type="project" value="UniProtKB-KW"/>
</dbReference>
<dbReference type="InterPro" id="IPR013563">
    <property type="entry name" value="Oligopep_ABC_C"/>
</dbReference>
<dbReference type="OrthoDB" id="9802264at2"/>
<feature type="domain" description="ABC transporter" evidence="5">
    <location>
        <begin position="6"/>
        <end position="257"/>
    </location>
</feature>
<dbReference type="NCBIfam" id="TIGR01727">
    <property type="entry name" value="oligo_HPY"/>
    <property type="match status" value="1"/>
</dbReference>
<dbReference type="EMBL" id="AYJU01000017">
    <property type="protein sequence ID" value="EST52911.1"/>
    <property type="molecule type" value="Genomic_DNA"/>
</dbReference>
<dbReference type="Gene3D" id="3.40.50.300">
    <property type="entry name" value="P-loop containing nucleotide triphosphate hydrolases"/>
    <property type="match status" value="1"/>
</dbReference>
<dbReference type="Pfam" id="PF08352">
    <property type="entry name" value="oligo_HPY"/>
    <property type="match status" value="1"/>
</dbReference>
<dbReference type="InterPro" id="IPR027417">
    <property type="entry name" value="P-loop_NTPase"/>
</dbReference>
<dbReference type="PANTHER" id="PTHR43776">
    <property type="entry name" value="TRANSPORT ATP-BINDING PROTEIN"/>
    <property type="match status" value="1"/>
</dbReference>
<evidence type="ECO:0000259" key="5">
    <source>
        <dbReference type="PROSITE" id="PS50893"/>
    </source>
</evidence>
<comment type="caution">
    <text evidence="6">The sequence shown here is derived from an EMBL/GenBank/DDBJ whole genome shotgun (WGS) entry which is preliminary data.</text>
</comment>
<dbReference type="AlphaFoldDB" id="V6M2R3"/>
<gene>
    <name evidence="6" type="ORF">T458_18390</name>
</gene>
<dbReference type="HOGENOM" id="CLU_000604_1_23_9"/>
<dbReference type="NCBIfam" id="NF008453">
    <property type="entry name" value="PRK11308.1"/>
    <property type="match status" value="1"/>
</dbReference>
<dbReference type="InterPro" id="IPR003593">
    <property type="entry name" value="AAA+_ATPase"/>
</dbReference>
<organism evidence="6 7">
    <name type="scientific">Brevibacillus panacihumi W25</name>
    <dbReference type="NCBI Taxonomy" id="1408254"/>
    <lineage>
        <taxon>Bacteria</taxon>
        <taxon>Bacillati</taxon>
        <taxon>Bacillota</taxon>
        <taxon>Bacilli</taxon>
        <taxon>Bacillales</taxon>
        <taxon>Paenibacillaceae</taxon>
        <taxon>Brevibacillus</taxon>
    </lineage>
</organism>
<dbReference type="RefSeq" id="WP_023557524.1">
    <property type="nucleotide sequence ID" value="NZ_KI629785.1"/>
</dbReference>
<keyword evidence="2" id="KW-0813">Transport</keyword>
<proteinExistence type="inferred from homology"/>
<accession>V6M2R3</accession>
<dbReference type="Pfam" id="PF00005">
    <property type="entry name" value="ABC_tran"/>
    <property type="match status" value="1"/>
</dbReference>
<reference evidence="6 7" key="1">
    <citation type="journal article" date="2014" name="Genome Announc.">
        <title>Draft Genome Sequence of Brevibacillus panacihumi Strain W25, a Halotolerant Hydrocarbon-Degrading Bacterium.</title>
        <authorList>
            <person name="Wang X."/>
            <person name="Jin D."/>
            <person name="Zhou L."/>
            <person name="Wu L."/>
            <person name="An W."/>
            <person name="Chen Y."/>
            <person name="Zhao L."/>
        </authorList>
    </citation>
    <scope>NUCLEOTIDE SEQUENCE [LARGE SCALE GENOMIC DNA]</scope>
    <source>
        <strain evidence="6 7">W25</strain>
    </source>
</reference>
<dbReference type="SMART" id="SM00382">
    <property type="entry name" value="AAA"/>
    <property type="match status" value="1"/>
</dbReference>
<dbReference type="eggNOG" id="COG4608">
    <property type="taxonomic scope" value="Bacteria"/>
</dbReference>
<dbReference type="InterPro" id="IPR050319">
    <property type="entry name" value="ABC_transp_ATP-bind"/>
</dbReference>
<keyword evidence="7" id="KW-1185">Reference proteome</keyword>
<evidence type="ECO:0000313" key="7">
    <source>
        <dbReference type="Proteomes" id="UP000017973"/>
    </source>
</evidence>
<dbReference type="PROSITE" id="PS00211">
    <property type="entry name" value="ABC_TRANSPORTER_1"/>
    <property type="match status" value="1"/>
</dbReference>
<evidence type="ECO:0000256" key="1">
    <source>
        <dbReference type="ARBA" id="ARBA00005417"/>
    </source>
</evidence>
<evidence type="ECO:0000313" key="6">
    <source>
        <dbReference type="EMBL" id="EST52911.1"/>
    </source>
</evidence>
<protein>
    <submittedName>
        <fullName evidence="6">Peptide ABC transporter substrate-binding protein</fullName>
    </submittedName>
</protein>
<evidence type="ECO:0000256" key="2">
    <source>
        <dbReference type="ARBA" id="ARBA00022448"/>
    </source>
</evidence>
<dbReference type="FunFam" id="3.40.50.300:FF:000016">
    <property type="entry name" value="Oligopeptide ABC transporter ATP-binding component"/>
    <property type="match status" value="1"/>
</dbReference>
<dbReference type="PANTHER" id="PTHR43776:SF7">
    <property type="entry name" value="D,D-DIPEPTIDE TRANSPORT ATP-BINDING PROTEIN DDPF-RELATED"/>
    <property type="match status" value="1"/>
</dbReference>
<dbReference type="InterPro" id="IPR003439">
    <property type="entry name" value="ABC_transporter-like_ATP-bd"/>
</dbReference>
<dbReference type="InterPro" id="IPR017871">
    <property type="entry name" value="ABC_transporter-like_CS"/>
</dbReference>
<dbReference type="GO" id="GO:0055085">
    <property type="term" value="P:transmembrane transport"/>
    <property type="evidence" value="ECO:0007669"/>
    <property type="project" value="UniProtKB-ARBA"/>
</dbReference>
<name>V6M2R3_9BACL</name>
<keyword evidence="4" id="KW-0067">ATP-binding</keyword>
<dbReference type="Proteomes" id="UP000017973">
    <property type="component" value="Unassembled WGS sequence"/>
</dbReference>